<evidence type="ECO:0000256" key="7">
    <source>
        <dbReference type="PIRSR" id="PIRSR600269-50"/>
    </source>
</evidence>
<comment type="caution">
    <text evidence="15">The sequence shown here is derived from an EMBL/GenBank/DDBJ whole genome shotgun (WGS) entry which is preliminary data.</text>
</comment>
<dbReference type="GO" id="GO:0005507">
    <property type="term" value="F:copper ion binding"/>
    <property type="evidence" value="ECO:0007669"/>
    <property type="project" value="InterPro"/>
</dbReference>
<dbReference type="SUPFAM" id="SSF49998">
    <property type="entry name" value="Amine oxidase catalytic domain"/>
    <property type="match status" value="1"/>
</dbReference>
<feature type="compositionally biased region" description="Low complexity" evidence="10">
    <location>
        <begin position="116"/>
        <end position="138"/>
    </location>
</feature>
<dbReference type="STRING" id="86259.A0A4Z1NXQ5"/>
<dbReference type="GO" id="GO:0048038">
    <property type="term" value="F:quinone binding"/>
    <property type="evidence" value="ECO:0007669"/>
    <property type="project" value="InterPro"/>
</dbReference>
<comment type="similarity">
    <text evidence="2 9">Belongs to the copper/topaquinone oxidase family.</text>
</comment>
<keyword evidence="3 9" id="KW-0479">Metal-binding</keyword>
<dbReference type="AlphaFoldDB" id="A0A4Z1NXQ5"/>
<dbReference type="Proteomes" id="UP000298493">
    <property type="component" value="Unassembled WGS sequence"/>
</dbReference>
<gene>
    <name evidence="15" type="ORF">E6O75_ATG11305</name>
</gene>
<accession>A0A4Z1NXQ5</accession>
<dbReference type="Pfam" id="PF01179">
    <property type="entry name" value="Cu_amine_oxid"/>
    <property type="match status" value="1"/>
</dbReference>
<dbReference type="InterPro" id="IPR015328">
    <property type="entry name" value="DUF1965"/>
</dbReference>
<dbReference type="InterPro" id="IPR016182">
    <property type="entry name" value="Cu_amine_oxidase_N-reg"/>
</dbReference>
<feature type="domain" description="DUF1965" evidence="14">
    <location>
        <begin position="438"/>
        <end position="504"/>
    </location>
</feature>
<dbReference type="GO" id="GO:0009308">
    <property type="term" value="P:amine metabolic process"/>
    <property type="evidence" value="ECO:0007669"/>
    <property type="project" value="UniProtKB-UniRule"/>
</dbReference>
<evidence type="ECO:0000259" key="14">
    <source>
        <dbReference type="Pfam" id="PF09248"/>
    </source>
</evidence>
<evidence type="ECO:0000256" key="3">
    <source>
        <dbReference type="ARBA" id="ARBA00022723"/>
    </source>
</evidence>
<keyword evidence="4 7" id="KW-0801">TPQ</keyword>
<dbReference type="InterPro" id="IPR049948">
    <property type="entry name" value="Cu_Am_ox_TPQ-bd"/>
</dbReference>
<evidence type="ECO:0000256" key="10">
    <source>
        <dbReference type="SAM" id="MobiDB-lite"/>
    </source>
</evidence>
<dbReference type="Gene3D" id="3.10.450.40">
    <property type="match status" value="2"/>
</dbReference>
<organism evidence="15 16">
    <name type="scientific">Venturia nashicola</name>
    <dbReference type="NCBI Taxonomy" id="86259"/>
    <lineage>
        <taxon>Eukaryota</taxon>
        <taxon>Fungi</taxon>
        <taxon>Dikarya</taxon>
        <taxon>Ascomycota</taxon>
        <taxon>Pezizomycotina</taxon>
        <taxon>Dothideomycetes</taxon>
        <taxon>Pleosporomycetidae</taxon>
        <taxon>Venturiales</taxon>
        <taxon>Venturiaceae</taxon>
        <taxon>Venturia</taxon>
    </lineage>
</organism>
<evidence type="ECO:0000313" key="16">
    <source>
        <dbReference type="Proteomes" id="UP000298493"/>
    </source>
</evidence>
<evidence type="ECO:0000256" key="12">
    <source>
        <dbReference type="SAM" id="SignalP"/>
    </source>
</evidence>
<keyword evidence="16" id="KW-1185">Reference proteome</keyword>
<dbReference type="Pfam" id="PF09248">
    <property type="entry name" value="DUF1965"/>
    <property type="match status" value="1"/>
</dbReference>
<evidence type="ECO:0000256" key="2">
    <source>
        <dbReference type="ARBA" id="ARBA00007983"/>
    </source>
</evidence>
<feature type="domain" description="Copper amine oxidase catalytic" evidence="13">
    <location>
        <begin position="521"/>
        <end position="913"/>
    </location>
</feature>
<comment type="cofactor">
    <cofactor evidence="9">
        <name>Cu cation</name>
        <dbReference type="ChEBI" id="CHEBI:23378"/>
    </cofactor>
    <text evidence="9">Contains 1 topaquinone per subunit.</text>
</comment>
<feature type="active site" description="Proton acceptor" evidence="7">
    <location>
        <position position="589"/>
    </location>
</feature>
<keyword evidence="11" id="KW-0472">Membrane</keyword>
<dbReference type="GO" id="GO:0008131">
    <property type="term" value="F:primary methylamine oxidase activity"/>
    <property type="evidence" value="ECO:0007669"/>
    <property type="project" value="InterPro"/>
</dbReference>
<dbReference type="SUPFAM" id="SSF54416">
    <property type="entry name" value="Amine oxidase N-terminal region"/>
    <property type="match status" value="2"/>
</dbReference>
<reference evidence="15 16" key="1">
    <citation type="submission" date="2019-04" db="EMBL/GenBank/DDBJ databases">
        <title>High contiguity whole genome sequence and gene annotation resource for two Venturia nashicola isolates.</title>
        <authorList>
            <person name="Prokchorchik M."/>
            <person name="Won K."/>
            <person name="Lee Y."/>
            <person name="Choi E.D."/>
            <person name="Segonzac C."/>
            <person name="Sohn K.H."/>
        </authorList>
    </citation>
    <scope>NUCLEOTIDE SEQUENCE [LARGE SCALE GENOMIC DNA]</scope>
    <source>
        <strain evidence="15 16">PRI2</strain>
    </source>
</reference>
<dbReference type="InterPro" id="IPR000269">
    <property type="entry name" value="Cu_amine_oxidase"/>
</dbReference>
<evidence type="ECO:0000259" key="13">
    <source>
        <dbReference type="Pfam" id="PF01179"/>
    </source>
</evidence>
<dbReference type="PANTHER" id="PTHR10638">
    <property type="entry name" value="COPPER AMINE OXIDASE"/>
    <property type="match status" value="1"/>
</dbReference>
<sequence>MLSFILLVLARLAVTTTDISTFSDNACKNSYRGFSGPNGYPNGTCSRLDRNGSFSSFQVVGLDTGCSVTIYEKDTTSDICSGFPIVAELATCYNTTYVYYSIDLCTTPGTSFSVSSTSSATTSSGAATTTASSVSTSSQKTNTGAIAGGIVGGVVAVAAILLGVFFYMRGKKRNNPPELGDRPTTAGDEKRVHEMHGDNTQELPAGYGAGGEILELSAVDGGRDRGNGHNTGTKADNLHQPPVELPAHEHSVDIAQAPYENIWTSLQQSERKTLQIYIQKWANENILRGEGKDVRLEYLDLVYPNKSDALAYLQGSGPMPPKFASFNLVFNEDDHSRTHQKFSIGPLPLSPDVTTIQPMDWDATSSTGGKTVRVNEEKTVSVNNLMETFLPTMKDILEDLVGPAASSGPTRFLKQEASAVWYGFNDGSDPGNWDAGYLLPQGLYLKIDTINTTSTNQATQLLAIVYNGRVYDSVSALRSAWSALDFEKSGIAKNGEWTSMDREGTPFPGDEMPGPQNIAASQRFAIDQKNMYVEWMGFSFYMGVSQQLSLALFNINFDDERIIYELQMQEAIALYASNDPLRSNTFYLDSTALQNTGFGGGLNKLVPGWDCPETALYLDTPFNNGSICIFERDAGFPLARHRGSPKYVTVVKNNILVVRTISTMGNYDYMFDYQFFYDGTIEVTVRASGYIEGANAGGNDEHGFKIHDALSGAMHDHVINFKLDLDINGTANTIQRVTIQPITEAFTGSSEITNTMNIHRTFLETENETKINWPANAATMYSIINKDSKNAYGEYRGFRIAPGIGPPTHLIATDSTVANGTVNFAKEHFYVTKRKDTEPRSASTLNERGVREQHVDFDKFFDGETVVQEDLVVWFNLGMHHVPGTGDLPTTLFQSAQSSLVISPLNYFDTSPTKRVLQAVTVKIDTINSTTSRTSVNYTGADLGSCMYDMGARTDLERYFQKWDL</sequence>
<evidence type="ECO:0000256" key="9">
    <source>
        <dbReference type="RuleBase" id="RU000672"/>
    </source>
</evidence>
<feature type="chain" id="PRO_5021427003" description="Amine oxidase" evidence="12">
    <location>
        <begin position="18"/>
        <end position="965"/>
    </location>
</feature>
<protein>
    <recommendedName>
        <fullName evidence="9">Amine oxidase</fullName>
        <ecNumber evidence="9">1.4.3.-</ecNumber>
    </recommendedName>
</protein>
<keyword evidence="5 9" id="KW-0560">Oxidoreductase</keyword>
<evidence type="ECO:0000256" key="1">
    <source>
        <dbReference type="ARBA" id="ARBA00001935"/>
    </source>
</evidence>
<dbReference type="InterPro" id="IPR015798">
    <property type="entry name" value="Cu_amine_oxidase_C"/>
</dbReference>
<feature type="signal peptide" evidence="12">
    <location>
        <begin position="1"/>
        <end position="17"/>
    </location>
</feature>
<feature type="region of interest" description="Disordered" evidence="10">
    <location>
        <begin position="116"/>
        <end position="139"/>
    </location>
</feature>
<feature type="active site" description="Schiff-base intermediate with substrate; via topaquinone" evidence="7">
    <location>
        <position position="667"/>
    </location>
</feature>
<evidence type="ECO:0000256" key="4">
    <source>
        <dbReference type="ARBA" id="ARBA00022772"/>
    </source>
</evidence>
<proteinExistence type="inferred from homology"/>
<comment type="PTM">
    <text evidence="8 9">Topaquinone (TPQ) is generated by copper-dependent autoxidation of a specific tyrosyl residue.</text>
</comment>
<dbReference type="InterPro" id="IPR036460">
    <property type="entry name" value="Cu_amine_oxidase_C_sf"/>
</dbReference>
<comment type="cofactor">
    <cofactor evidence="1">
        <name>Cu cation</name>
        <dbReference type="ChEBI" id="CHEBI:23378"/>
    </cofactor>
</comment>
<dbReference type="EC" id="1.4.3.-" evidence="9"/>
<keyword evidence="11" id="KW-0812">Transmembrane</keyword>
<dbReference type="Gene3D" id="2.70.98.20">
    <property type="entry name" value="Copper amine oxidase, catalytic domain"/>
    <property type="match status" value="1"/>
</dbReference>
<evidence type="ECO:0000256" key="8">
    <source>
        <dbReference type="PIRSR" id="PIRSR600269-51"/>
    </source>
</evidence>
<keyword evidence="11" id="KW-1133">Transmembrane helix</keyword>
<feature type="modified residue" description="2',4',5'-topaquinone" evidence="8">
    <location>
        <position position="667"/>
    </location>
</feature>
<evidence type="ECO:0000256" key="6">
    <source>
        <dbReference type="ARBA" id="ARBA00023008"/>
    </source>
</evidence>
<evidence type="ECO:0000256" key="5">
    <source>
        <dbReference type="ARBA" id="ARBA00023002"/>
    </source>
</evidence>
<dbReference type="PRINTS" id="PR00766">
    <property type="entry name" value="CUDAOXIDASE"/>
</dbReference>
<evidence type="ECO:0000256" key="11">
    <source>
        <dbReference type="SAM" id="Phobius"/>
    </source>
</evidence>
<name>A0A4Z1NXQ5_9PEZI</name>
<keyword evidence="6 9" id="KW-0186">Copper</keyword>
<dbReference type="PROSITE" id="PS01164">
    <property type="entry name" value="COPPER_AMINE_OXID_1"/>
    <property type="match status" value="1"/>
</dbReference>
<evidence type="ECO:0000313" key="15">
    <source>
        <dbReference type="EMBL" id="TID13389.1"/>
    </source>
</evidence>
<dbReference type="PANTHER" id="PTHR10638:SF20">
    <property type="entry name" value="AMINE OXIDASE"/>
    <property type="match status" value="1"/>
</dbReference>
<feature type="transmembrane region" description="Helical" evidence="11">
    <location>
        <begin position="145"/>
        <end position="167"/>
    </location>
</feature>
<dbReference type="EMBL" id="SNSC02000026">
    <property type="protein sequence ID" value="TID13389.1"/>
    <property type="molecule type" value="Genomic_DNA"/>
</dbReference>
<dbReference type="GO" id="GO:0005886">
    <property type="term" value="C:plasma membrane"/>
    <property type="evidence" value="ECO:0007669"/>
    <property type="project" value="TreeGrafter"/>
</dbReference>
<keyword evidence="12" id="KW-0732">Signal</keyword>